<protein>
    <submittedName>
        <fullName evidence="2">Uncharacterized protein</fullName>
    </submittedName>
</protein>
<reference evidence="2" key="1">
    <citation type="submission" date="2018-05" db="EMBL/GenBank/DDBJ databases">
        <authorList>
            <person name="Lanie J.A."/>
            <person name="Ng W.-L."/>
            <person name="Kazmierczak K.M."/>
            <person name="Andrzejewski T.M."/>
            <person name="Davidsen T.M."/>
            <person name="Wayne K.J."/>
            <person name="Tettelin H."/>
            <person name="Glass J.I."/>
            <person name="Rusch D."/>
            <person name="Podicherti R."/>
            <person name="Tsui H.-C.T."/>
            <person name="Winkler M.E."/>
        </authorList>
    </citation>
    <scope>NUCLEOTIDE SEQUENCE</scope>
</reference>
<dbReference type="AlphaFoldDB" id="A0A382G2F2"/>
<evidence type="ECO:0000256" key="1">
    <source>
        <dbReference type="SAM" id="MobiDB-lite"/>
    </source>
</evidence>
<dbReference type="EMBL" id="UINC01052988">
    <property type="protein sequence ID" value="SVB68965.1"/>
    <property type="molecule type" value="Genomic_DNA"/>
</dbReference>
<evidence type="ECO:0000313" key="2">
    <source>
        <dbReference type="EMBL" id="SVB68965.1"/>
    </source>
</evidence>
<name>A0A382G2F2_9ZZZZ</name>
<feature type="non-terminal residue" evidence="2">
    <location>
        <position position="50"/>
    </location>
</feature>
<accession>A0A382G2F2</accession>
<feature type="region of interest" description="Disordered" evidence="1">
    <location>
        <begin position="30"/>
        <end position="50"/>
    </location>
</feature>
<proteinExistence type="predicted"/>
<sequence length="50" mass="5583">MIQPNSGRDKAPENHAFKAFLKSHPSFEATQSLEGVRQKKYGRLDATGHT</sequence>
<gene>
    <name evidence="2" type="ORF">METZ01_LOCUS221819</name>
</gene>
<organism evidence="2">
    <name type="scientific">marine metagenome</name>
    <dbReference type="NCBI Taxonomy" id="408172"/>
    <lineage>
        <taxon>unclassified sequences</taxon>
        <taxon>metagenomes</taxon>
        <taxon>ecological metagenomes</taxon>
    </lineage>
</organism>